<dbReference type="InterPro" id="IPR046358">
    <property type="entry name" value="Flagellin_C"/>
</dbReference>
<feature type="domain" description="Flagellin C-terminal" evidence="6">
    <location>
        <begin position="209"/>
        <end position="291"/>
    </location>
</feature>
<keyword evidence="8" id="KW-1185">Reference proteome</keyword>
<dbReference type="Pfam" id="PF00669">
    <property type="entry name" value="Flagellin_N"/>
    <property type="match status" value="1"/>
</dbReference>
<protein>
    <recommendedName>
        <fullName evidence="4">Flagellin</fullName>
    </recommendedName>
</protein>
<feature type="domain" description="Flagellin N-terminal" evidence="5">
    <location>
        <begin position="5"/>
        <end position="141"/>
    </location>
</feature>
<dbReference type="Proteomes" id="UP000388235">
    <property type="component" value="Chromosome"/>
</dbReference>
<organism evidence="7 8">
    <name type="scientific">Litorivicinus lipolyticus</name>
    <dbReference type="NCBI Taxonomy" id="418701"/>
    <lineage>
        <taxon>Bacteria</taxon>
        <taxon>Pseudomonadati</taxon>
        <taxon>Pseudomonadota</taxon>
        <taxon>Gammaproteobacteria</taxon>
        <taxon>Oceanospirillales</taxon>
        <taxon>Litorivicinaceae</taxon>
        <taxon>Litorivicinus</taxon>
    </lineage>
</organism>
<dbReference type="RefSeq" id="WP_153713728.1">
    <property type="nucleotide sequence ID" value="NZ_CP045871.1"/>
</dbReference>
<comment type="subcellular location">
    <subcellularLocation>
        <location evidence="4">Secreted</location>
    </subcellularLocation>
    <subcellularLocation>
        <location evidence="4">Bacterial flagellum</location>
    </subcellularLocation>
</comment>
<dbReference type="InterPro" id="IPR001029">
    <property type="entry name" value="Flagellin_N"/>
</dbReference>
<keyword evidence="7" id="KW-0966">Cell projection</keyword>
<evidence type="ECO:0000256" key="1">
    <source>
        <dbReference type="ARBA" id="ARBA00005709"/>
    </source>
</evidence>
<dbReference type="InterPro" id="IPR001492">
    <property type="entry name" value="Flagellin"/>
</dbReference>
<dbReference type="EMBL" id="CP045871">
    <property type="protein sequence ID" value="QGG80224.1"/>
    <property type="molecule type" value="Genomic_DNA"/>
</dbReference>
<dbReference type="PANTHER" id="PTHR42792:SF2">
    <property type="entry name" value="FLAGELLIN"/>
    <property type="match status" value="1"/>
</dbReference>
<evidence type="ECO:0000259" key="6">
    <source>
        <dbReference type="Pfam" id="PF00700"/>
    </source>
</evidence>
<evidence type="ECO:0000256" key="4">
    <source>
        <dbReference type="RuleBase" id="RU362073"/>
    </source>
</evidence>
<accession>A0A5Q2QAY8</accession>
<keyword evidence="2 4" id="KW-0964">Secreted</keyword>
<dbReference type="PANTHER" id="PTHR42792">
    <property type="entry name" value="FLAGELLIN"/>
    <property type="match status" value="1"/>
</dbReference>
<dbReference type="GO" id="GO:0005576">
    <property type="term" value="C:extracellular region"/>
    <property type="evidence" value="ECO:0007669"/>
    <property type="project" value="UniProtKB-SubCell"/>
</dbReference>
<evidence type="ECO:0000256" key="2">
    <source>
        <dbReference type="ARBA" id="ARBA00022525"/>
    </source>
</evidence>
<proteinExistence type="inferred from homology"/>
<reference evidence="7 8" key="1">
    <citation type="submission" date="2019-11" db="EMBL/GenBank/DDBJ databases">
        <authorList>
            <person name="Khan S.A."/>
            <person name="Jeon C.O."/>
            <person name="Chun B.H."/>
        </authorList>
    </citation>
    <scope>NUCLEOTIDE SEQUENCE [LARGE SCALE GENOMIC DNA]</scope>
    <source>
        <strain evidence="7 8">IMCC 1097</strain>
    </source>
</reference>
<evidence type="ECO:0000313" key="8">
    <source>
        <dbReference type="Proteomes" id="UP000388235"/>
    </source>
</evidence>
<dbReference type="Gene3D" id="1.20.1330.10">
    <property type="entry name" value="f41 fragment of flagellin, N-terminal domain"/>
    <property type="match status" value="1"/>
</dbReference>
<evidence type="ECO:0000259" key="5">
    <source>
        <dbReference type="Pfam" id="PF00669"/>
    </source>
</evidence>
<sequence>MALYIGTNSASLSAQRSLISSQNNLQTSFERLSSGSRINSAADDAAGLAIASRLKAQASGLQVAQRNAANGISLVETADSALGTMTDLLTRGRDLVLQYSDGTLSTSDKSAIDAELADINTELDRVRTKSTFAGVNLLDGSFPDGAEVSNLGTGVSIAIDAAGTTVSVALDSTLGSYSFTTGNESVGDSAAAAGDAAQALTNATTVATFDTYMNAVNKARAEFGALANTFQSAIENLAAIEQGVTAAAGRIMDTDFARESAELAKNQILQQAGTSILAQANQSTQSVLSLLQ</sequence>
<gene>
    <name evidence="7" type="ORF">GH975_06390</name>
</gene>
<dbReference type="GO" id="GO:0005198">
    <property type="term" value="F:structural molecule activity"/>
    <property type="evidence" value="ECO:0007669"/>
    <property type="project" value="UniProtKB-UniRule"/>
</dbReference>
<keyword evidence="7" id="KW-0282">Flagellum</keyword>
<evidence type="ECO:0000256" key="3">
    <source>
        <dbReference type="ARBA" id="ARBA00023143"/>
    </source>
</evidence>
<dbReference type="OrthoDB" id="9796789at2"/>
<dbReference type="AlphaFoldDB" id="A0A5Q2QAY8"/>
<dbReference type="Pfam" id="PF00700">
    <property type="entry name" value="Flagellin_C"/>
    <property type="match status" value="1"/>
</dbReference>
<dbReference type="GO" id="GO:0009288">
    <property type="term" value="C:bacterial-type flagellum"/>
    <property type="evidence" value="ECO:0007669"/>
    <property type="project" value="UniProtKB-SubCell"/>
</dbReference>
<comment type="function">
    <text evidence="4">Flagellin is the subunit protein which polymerizes to form the filaments of bacterial flagella.</text>
</comment>
<keyword evidence="7" id="KW-0969">Cilium</keyword>
<dbReference type="SUPFAM" id="SSF64518">
    <property type="entry name" value="Phase 1 flagellin"/>
    <property type="match status" value="1"/>
</dbReference>
<dbReference type="PRINTS" id="PR00207">
    <property type="entry name" value="FLAGELLIN"/>
</dbReference>
<evidence type="ECO:0000313" key="7">
    <source>
        <dbReference type="EMBL" id="QGG80224.1"/>
    </source>
</evidence>
<comment type="similarity">
    <text evidence="1 4">Belongs to the bacterial flagellin family.</text>
</comment>
<keyword evidence="3 4" id="KW-0975">Bacterial flagellum</keyword>
<dbReference type="KEGG" id="llp:GH975_06390"/>
<name>A0A5Q2QAY8_9GAMM</name>